<name>A0A2R6RW94_ACTCC</name>
<dbReference type="STRING" id="1590841.A0A2R6RW94"/>
<dbReference type="AlphaFoldDB" id="A0A2R6RW94"/>
<organism evidence="1 2">
    <name type="scientific">Actinidia chinensis var. chinensis</name>
    <name type="common">Chinese soft-hair kiwi</name>
    <dbReference type="NCBI Taxonomy" id="1590841"/>
    <lineage>
        <taxon>Eukaryota</taxon>
        <taxon>Viridiplantae</taxon>
        <taxon>Streptophyta</taxon>
        <taxon>Embryophyta</taxon>
        <taxon>Tracheophyta</taxon>
        <taxon>Spermatophyta</taxon>
        <taxon>Magnoliopsida</taxon>
        <taxon>eudicotyledons</taxon>
        <taxon>Gunneridae</taxon>
        <taxon>Pentapetalae</taxon>
        <taxon>asterids</taxon>
        <taxon>Ericales</taxon>
        <taxon>Actinidiaceae</taxon>
        <taxon>Actinidia</taxon>
    </lineage>
</organism>
<protein>
    <submittedName>
        <fullName evidence="1">Histidine protein like</fullName>
    </submittedName>
</protein>
<dbReference type="Gene3D" id="3.40.50.150">
    <property type="entry name" value="Vaccinia Virus protein VP39"/>
    <property type="match status" value="1"/>
</dbReference>
<dbReference type="InterPro" id="IPR029063">
    <property type="entry name" value="SAM-dependent_MTases_sf"/>
</dbReference>
<evidence type="ECO:0000313" key="1">
    <source>
        <dbReference type="EMBL" id="PSS34265.1"/>
    </source>
</evidence>
<proteinExistence type="predicted"/>
<dbReference type="Gramene" id="PSS34265">
    <property type="protein sequence ID" value="PSS34265"/>
    <property type="gene ID" value="CEY00_Acc01361"/>
</dbReference>
<evidence type="ECO:0000313" key="2">
    <source>
        <dbReference type="Proteomes" id="UP000241394"/>
    </source>
</evidence>
<reference evidence="2" key="2">
    <citation type="journal article" date="2018" name="BMC Genomics">
        <title>A manually annotated Actinidia chinensis var. chinensis (kiwifruit) genome highlights the challenges associated with draft genomes and gene prediction in plants.</title>
        <authorList>
            <person name="Pilkington S.M."/>
            <person name="Crowhurst R."/>
            <person name="Hilario E."/>
            <person name="Nardozza S."/>
            <person name="Fraser L."/>
            <person name="Peng Y."/>
            <person name="Gunaseelan K."/>
            <person name="Simpson R."/>
            <person name="Tahir J."/>
            <person name="Deroles S.C."/>
            <person name="Templeton K."/>
            <person name="Luo Z."/>
            <person name="Davy M."/>
            <person name="Cheng C."/>
            <person name="McNeilage M."/>
            <person name="Scaglione D."/>
            <person name="Liu Y."/>
            <person name="Zhang Q."/>
            <person name="Datson P."/>
            <person name="De Silva N."/>
            <person name="Gardiner S.E."/>
            <person name="Bassett H."/>
            <person name="Chagne D."/>
            <person name="McCallum J."/>
            <person name="Dzierzon H."/>
            <person name="Deng C."/>
            <person name="Wang Y.Y."/>
            <person name="Barron L."/>
            <person name="Manako K."/>
            <person name="Bowen J."/>
            <person name="Foster T.M."/>
            <person name="Erridge Z.A."/>
            <person name="Tiffin H."/>
            <person name="Waite C.N."/>
            <person name="Davies K.M."/>
            <person name="Grierson E.P."/>
            <person name="Laing W.A."/>
            <person name="Kirk R."/>
            <person name="Chen X."/>
            <person name="Wood M."/>
            <person name="Montefiori M."/>
            <person name="Brummell D.A."/>
            <person name="Schwinn K.E."/>
            <person name="Catanach A."/>
            <person name="Fullerton C."/>
            <person name="Li D."/>
            <person name="Meiyalaghan S."/>
            <person name="Nieuwenhuizen N."/>
            <person name="Read N."/>
            <person name="Prakash R."/>
            <person name="Hunter D."/>
            <person name="Zhang H."/>
            <person name="McKenzie M."/>
            <person name="Knabel M."/>
            <person name="Harris A."/>
            <person name="Allan A.C."/>
            <person name="Gleave A."/>
            <person name="Chen A."/>
            <person name="Janssen B.J."/>
            <person name="Plunkett B."/>
            <person name="Ampomah-Dwamena C."/>
            <person name="Voogd C."/>
            <person name="Leif D."/>
            <person name="Lafferty D."/>
            <person name="Souleyre E.J.F."/>
            <person name="Varkonyi-Gasic E."/>
            <person name="Gambi F."/>
            <person name="Hanley J."/>
            <person name="Yao J.L."/>
            <person name="Cheung J."/>
            <person name="David K.M."/>
            <person name="Warren B."/>
            <person name="Marsh K."/>
            <person name="Snowden K.C."/>
            <person name="Lin-Wang K."/>
            <person name="Brian L."/>
            <person name="Martinez-Sanchez M."/>
            <person name="Wang M."/>
            <person name="Ileperuma N."/>
            <person name="Macnee N."/>
            <person name="Campin R."/>
            <person name="McAtee P."/>
            <person name="Drummond R.S.M."/>
            <person name="Espley R.V."/>
            <person name="Ireland H.S."/>
            <person name="Wu R."/>
            <person name="Atkinson R.G."/>
            <person name="Karunairetnam S."/>
            <person name="Bulley S."/>
            <person name="Chunkath S."/>
            <person name="Hanley Z."/>
            <person name="Storey R."/>
            <person name="Thrimawithana A.H."/>
            <person name="Thomson S."/>
            <person name="David C."/>
            <person name="Testolin R."/>
            <person name="Huang H."/>
            <person name="Hellens R.P."/>
            <person name="Schaffer R.J."/>
        </authorList>
    </citation>
    <scope>NUCLEOTIDE SEQUENCE [LARGE SCALE GENOMIC DNA]</scope>
    <source>
        <strain evidence="2">cv. Red5</strain>
    </source>
</reference>
<dbReference type="OrthoDB" id="1723750at2759"/>
<feature type="non-terminal residue" evidence="1">
    <location>
        <position position="1"/>
    </location>
</feature>
<sequence length="176" mass="19243">LGCGHGLPGIFTGFEGAAVIHFQDFNAEWNVKDQNCSPVPDPSVGYDIILTAETVYSLSALPHLCELIKKCLNHPNGVVYMAAKKHYFGVGGGSRQFLSVVEKDGVMAASLIAEVANGSSNVPKEGRDRCCNCMLEQRWIILAMRLAEHQGKKYGIIEEALAFVGGRTWRRPICFT</sequence>
<dbReference type="InParanoid" id="A0A2R6RW94"/>
<comment type="caution">
    <text evidence="1">The sequence shown here is derived from an EMBL/GenBank/DDBJ whole genome shotgun (WGS) entry which is preliminary data.</text>
</comment>
<keyword evidence="2" id="KW-1185">Reference proteome</keyword>
<gene>
    <name evidence="1" type="ORF">CEY00_Acc01361</name>
</gene>
<accession>A0A2R6RW94</accession>
<reference evidence="1 2" key="1">
    <citation type="submission" date="2017-07" db="EMBL/GenBank/DDBJ databases">
        <title>An improved, manually edited Actinidia chinensis var. chinensis (kiwifruit) genome highlights the challenges associated with draft genomes and gene prediction in plants.</title>
        <authorList>
            <person name="Pilkington S."/>
            <person name="Crowhurst R."/>
            <person name="Hilario E."/>
            <person name="Nardozza S."/>
            <person name="Fraser L."/>
            <person name="Peng Y."/>
            <person name="Gunaseelan K."/>
            <person name="Simpson R."/>
            <person name="Tahir J."/>
            <person name="Deroles S."/>
            <person name="Templeton K."/>
            <person name="Luo Z."/>
            <person name="Davy M."/>
            <person name="Cheng C."/>
            <person name="Mcneilage M."/>
            <person name="Scaglione D."/>
            <person name="Liu Y."/>
            <person name="Zhang Q."/>
            <person name="Datson P."/>
            <person name="De Silva N."/>
            <person name="Gardiner S."/>
            <person name="Bassett H."/>
            <person name="Chagne D."/>
            <person name="Mccallum J."/>
            <person name="Dzierzon H."/>
            <person name="Deng C."/>
            <person name="Wang Y.-Y."/>
            <person name="Barron N."/>
            <person name="Manako K."/>
            <person name="Bowen J."/>
            <person name="Foster T."/>
            <person name="Erridge Z."/>
            <person name="Tiffin H."/>
            <person name="Waite C."/>
            <person name="Davies K."/>
            <person name="Grierson E."/>
            <person name="Laing W."/>
            <person name="Kirk R."/>
            <person name="Chen X."/>
            <person name="Wood M."/>
            <person name="Montefiori M."/>
            <person name="Brummell D."/>
            <person name="Schwinn K."/>
            <person name="Catanach A."/>
            <person name="Fullerton C."/>
            <person name="Li D."/>
            <person name="Meiyalaghan S."/>
            <person name="Nieuwenhuizen N."/>
            <person name="Read N."/>
            <person name="Prakash R."/>
            <person name="Hunter D."/>
            <person name="Zhang H."/>
            <person name="Mckenzie M."/>
            <person name="Knabel M."/>
            <person name="Harris A."/>
            <person name="Allan A."/>
            <person name="Chen A."/>
            <person name="Janssen B."/>
            <person name="Plunkett B."/>
            <person name="Dwamena C."/>
            <person name="Voogd C."/>
            <person name="Leif D."/>
            <person name="Lafferty D."/>
            <person name="Souleyre E."/>
            <person name="Varkonyi-Gasic E."/>
            <person name="Gambi F."/>
            <person name="Hanley J."/>
            <person name="Yao J.-L."/>
            <person name="Cheung J."/>
            <person name="David K."/>
            <person name="Warren B."/>
            <person name="Marsh K."/>
            <person name="Snowden K."/>
            <person name="Lin-Wang K."/>
            <person name="Brian L."/>
            <person name="Martinez-Sanchez M."/>
            <person name="Wang M."/>
            <person name="Ileperuma N."/>
            <person name="Macnee N."/>
            <person name="Campin R."/>
            <person name="Mcatee P."/>
            <person name="Drummond R."/>
            <person name="Espley R."/>
            <person name="Ireland H."/>
            <person name="Wu R."/>
            <person name="Atkinson R."/>
            <person name="Karunairetnam S."/>
            <person name="Bulley S."/>
            <person name="Chunkath S."/>
            <person name="Hanley Z."/>
            <person name="Storey R."/>
            <person name="Thrimawithana A."/>
            <person name="Thomson S."/>
            <person name="David C."/>
            <person name="Testolin R."/>
        </authorList>
    </citation>
    <scope>NUCLEOTIDE SEQUENCE [LARGE SCALE GENOMIC DNA]</scope>
    <source>
        <strain evidence="2">cv. Red5</strain>
        <tissue evidence="1">Young leaf</tissue>
    </source>
</reference>
<dbReference type="Proteomes" id="UP000241394">
    <property type="component" value="Chromosome LG2"/>
</dbReference>
<dbReference type="EMBL" id="NKQK01000002">
    <property type="protein sequence ID" value="PSS34265.1"/>
    <property type="molecule type" value="Genomic_DNA"/>
</dbReference>